<dbReference type="GO" id="GO:0009986">
    <property type="term" value="C:cell surface"/>
    <property type="evidence" value="ECO:0007669"/>
    <property type="project" value="UniProtKB-SubCell"/>
</dbReference>
<comment type="caution">
    <text evidence="4">The sequence shown here is derived from an EMBL/GenBank/DDBJ whole genome shotgun (WGS) entry which is preliminary data.</text>
</comment>
<evidence type="ECO:0000256" key="3">
    <source>
        <dbReference type="SAM" id="Phobius"/>
    </source>
</evidence>
<dbReference type="InterPro" id="IPR016977">
    <property type="entry name" value="ComGF"/>
</dbReference>
<dbReference type="PATRIC" id="fig|1423725.3.peg.1762"/>
<dbReference type="PROSITE" id="PS00409">
    <property type="entry name" value="PROKAR_NTER_METHYL"/>
    <property type="match status" value="1"/>
</dbReference>
<keyword evidence="2" id="KW-0178">Competence</keyword>
<dbReference type="GO" id="GO:0030420">
    <property type="term" value="P:establishment of competence for transformation"/>
    <property type="evidence" value="ECO:0007669"/>
    <property type="project" value="UniProtKB-KW"/>
</dbReference>
<dbReference type="RefSeq" id="WP_057876460.1">
    <property type="nucleotide sequence ID" value="NZ_AYZD01000023.1"/>
</dbReference>
<proteinExistence type="predicted"/>
<dbReference type="EMBL" id="AYZD01000023">
    <property type="protein sequence ID" value="KRM95579.1"/>
    <property type="molecule type" value="Genomic_DNA"/>
</dbReference>
<reference evidence="4 5" key="1">
    <citation type="journal article" date="2015" name="Genome Announc.">
        <title>Expanding the biotechnology potential of lactobacilli through comparative genomics of 213 strains and associated genera.</title>
        <authorList>
            <person name="Sun Z."/>
            <person name="Harris H.M."/>
            <person name="McCann A."/>
            <person name="Guo C."/>
            <person name="Argimon S."/>
            <person name="Zhang W."/>
            <person name="Yang X."/>
            <person name="Jeffery I.B."/>
            <person name="Cooney J.C."/>
            <person name="Kagawa T.F."/>
            <person name="Liu W."/>
            <person name="Song Y."/>
            <person name="Salvetti E."/>
            <person name="Wrobel A."/>
            <person name="Rasinkangas P."/>
            <person name="Parkhill J."/>
            <person name="Rea M.C."/>
            <person name="O'Sullivan O."/>
            <person name="Ritari J."/>
            <person name="Douillard F.P."/>
            <person name="Paul Ross R."/>
            <person name="Yang R."/>
            <person name="Briner A.E."/>
            <person name="Felis G.E."/>
            <person name="de Vos W.M."/>
            <person name="Barrangou R."/>
            <person name="Klaenhammer T.R."/>
            <person name="Caufield P.W."/>
            <person name="Cui Y."/>
            <person name="Zhang H."/>
            <person name="O'Toole P.W."/>
        </authorList>
    </citation>
    <scope>NUCLEOTIDE SEQUENCE [LARGE SCALE GENOMIC DNA]</scope>
    <source>
        <strain evidence="4 5">DSM 21051</strain>
    </source>
</reference>
<organism evidence="4 5">
    <name type="scientific">Liquorilactobacillus aquaticus DSM 21051</name>
    <dbReference type="NCBI Taxonomy" id="1423725"/>
    <lineage>
        <taxon>Bacteria</taxon>
        <taxon>Bacillati</taxon>
        <taxon>Bacillota</taxon>
        <taxon>Bacilli</taxon>
        <taxon>Lactobacillales</taxon>
        <taxon>Lactobacillaceae</taxon>
        <taxon>Liquorilactobacillus</taxon>
    </lineage>
</organism>
<evidence type="ECO:0000256" key="2">
    <source>
        <dbReference type="ARBA" id="ARBA00023287"/>
    </source>
</evidence>
<dbReference type="AlphaFoldDB" id="A0A0R2D551"/>
<dbReference type="InterPro" id="IPR012902">
    <property type="entry name" value="N_methyl_site"/>
</dbReference>
<comment type="subcellular location">
    <subcellularLocation>
        <location evidence="1">Cell surface</location>
    </subcellularLocation>
</comment>
<gene>
    <name evidence="4" type="ORF">FC19_GL001715</name>
</gene>
<evidence type="ECO:0008006" key="6">
    <source>
        <dbReference type="Google" id="ProtNLM"/>
    </source>
</evidence>
<name>A0A0R2D551_9LACO</name>
<keyword evidence="5" id="KW-1185">Reference proteome</keyword>
<evidence type="ECO:0000313" key="4">
    <source>
        <dbReference type="EMBL" id="KRM95579.1"/>
    </source>
</evidence>
<keyword evidence="3" id="KW-0472">Membrane</keyword>
<evidence type="ECO:0000313" key="5">
    <source>
        <dbReference type="Proteomes" id="UP000051015"/>
    </source>
</evidence>
<dbReference type="Proteomes" id="UP000051015">
    <property type="component" value="Unassembled WGS sequence"/>
</dbReference>
<dbReference type="Pfam" id="PF15980">
    <property type="entry name" value="ComGF"/>
    <property type="match status" value="1"/>
</dbReference>
<accession>A0A0R2D551</accession>
<protein>
    <recommendedName>
        <fullName evidence="6">Competence protein ComGF</fullName>
    </recommendedName>
</protein>
<sequence>MEHLKLKLNKVKKVSGFTLIESISALLISALAFSVLAVAIKSSNTVVKQTRTSDDFEWVQFVDLISSDNLSLEYVTGKNLIRFYSPTKNKIYRLFYKDNLIRMTGVELGYIPLLYDVHSFTTKYENSTLTIMVKMKGRDYICHIVMPKRKMDN</sequence>
<keyword evidence="3" id="KW-0812">Transmembrane</keyword>
<feature type="transmembrane region" description="Helical" evidence="3">
    <location>
        <begin position="20"/>
        <end position="40"/>
    </location>
</feature>
<evidence type="ECO:0000256" key="1">
    <source>
        <dbReference type="ARBA" id="ARBA00004241"/>
    </source>
</evidence>
<keyword evidence="3" id="KW-1133">Transmembrane helix</keyword>
<dbReference type="STRING" id="1423725.FC19_GL001715"/>